<reference evidence="4" key="1">
    <citation type="submission" date="2016-06" db="EMBL/GenBank/DDBJ databases">
        <authorList>
            <person name="Varghese N."/>
            <person name="Submissions Spin"/>
        </authorList>
    </citation>
    <scope>NUCLEOTIDE SEQUENCE [LARGE SCALE GENOMIC DNA]</scope>
    <source>
        <strain evidence="4">DSM 45647</strain>
    </source>
</reference>
<dbReference type="EMBL" id="FMDM01000006">
    <property type="protein sequence ID" value="SCG60450.1"/>
    <property type="molecule type" value="Genomic_DNA"/>
</dbReference>
<keyword evidence="2" id="KW-0732">Signal</keyword>
<protein>
    <submittedName>
        <fullName evidence="3">Uncharacterized protein</fullName>
    </submittedName>
</protein>
<organism evidence="3 4">
    <name type="scientific">Micromonospora humi</name>
    <dbReference type="NCBI Taxonomy" id="745366"/>
    <lineage>
        <taxon>Bacteria</taxon>
        <taxon>Bacillati</taxon>
        <taxon>Actinomycetota</taxon>
        <taxon>Actinomycetes</taxon>
        <taxon>Micromonosporales</taxon>
        <taxon>Micromonosporaceae</taxon>
        <taxon>Micromonospora</taxon>
    </lineage>
</organism>
<feature type="signal peptide" evidence="2">
    <location>
        <begin position="1"/>
        <end position="15"/>
    </location>
</feature>
<evidence type="ECO:0000256" key="1">
    <source>
        <dbReference type="SAM" id="MobiDB-lite"/>
    </source>
</evidence>
<dbReference type="Proteomes" id="UP000199360">
    <property type="component" value="Unassembled WGS sequence"/>
</dbReference>
<evidence type="ECO:0000313" key="3">
    <source>
        <dbReference type="EMBL" id="SCG60450.1"/>
    </source>
</evidence>
<keyword evidence="4" id="KW-1185">Reference proteome</keyword>
<sequence length="294" mass="31475">MLGLLGMAALAPAWAATHTAMPDTRSGRHIMPPVHPTTAPCDIPAPLTAAQLRVLTARTAATPPTVLPAPRPAAQVLPTAATEAGCDLPGRFAFVRLRQWAADTRIQGGHATRRIVVFEQRHWRADDGSGRETSLRYPPDPHPTTDDTYPPGTLDGPIGPIAGTPATLAAQITSISPPFLGAPGVLDATASLTRWRTPDRDARTAILTLLRHTPRLTYHPAVRDRAGRVGIGISATSDHGALRGLLILHPATGEILAYERTHFPPPQGHRRPTGQVEDYLLFIAHTRTSTTHTP</sequence>
<gene>
    <name evidence="3" type="ORF">GA0070213_106344</name>
</gene>
<evidence type="ECO:0000313" key="4">
    <source>
        <dbReference type="Proteomes" id="UP000199360"/>
    </source>
</evidence>
<feature type="region of interest" description="Disordered" evidence="1">
    <location>
        <begin position="127"/>
        <end position="148"/>
    </location>
</feature>
<feature type="chain" id="PRO_5008718946" evidence="2">
    <location>
        <begin position="16"/>
        <end position="294"/>
    </location>
</feature>
<dbReference type="STRING" id="745366.GA0070213_106344"/>
<evidence type="ECO:0000256" key="2">
    <source>
        <dbReference type="SAM" id="SignalP"/>
    </source>
</evidence>
<accession>A0A1C5IQ25</accession>
<proteinExistence type="predicted"/>
<dbReference type="AlphaFoldDB" id="A0A1C5IQ25"/>
<name>A0A1C5IQ25_9ACTN</name>